<dbReference type="UniPathway" id="UPA00219"/>
<feature type="domain" description="Mur ligase C-terminal" evidence="9">
    <location>
        <begin position="321"/>
        <end position="434"/>
    </location>
</feature>
<dbReference type="Gene3D" id="3.40.1190.10">
    <property type="entry name" value="Mur-like, catalytic domain"/>
    <property type="match status" value="1"/>
</dbReference>
<keyword evidence="7 8" id="KW-0132">Cell division</keyword>
<dbReference type="Proteomes" id="UP000199577">
    <property type="component" value="Unassembled WGS sequence"/>
</dbReference>
<dbReference type="STRING" id="623281.SAMN05421747_105134"/>
<dbReference type="GO" id="GO:0071555">
    <property type="term" value="P:cell wall organization"/>
    <property type="evidence" value="ECO:0007669"/>
    <property type="project" value="UniProtKB-KW"/>
</dbReference>
<dbReference type="GO" id="GO:0051301">
    <property type="term" value="P:cell division"/>
    <property type="evidence" value="ECO:0007669"/>
    <property type="project" value="UniProtKB-KW"/>
</dbReference>
<evidence type="ECO:0000313" key="12">
    <source>
        <dbReference type="Proteomes" id="UP000199577"/>
    </source>
</evidence>
<feature type="domain" description="Mur ligase central" evidence="10">
    <location>
        <begin position="118"/>
        <end position="298"/>
    </location>
</feature>
<dbReference type="InterPro" id="IPR004101">
    <property type="entry name" value="Mur_ligase_C"/>
</dbReference>
<keyword evidence="5 7" id="KW-0547">Nucleotide-binding</keyword>
<evidence type="ECO:0000256" key="2">
    <source>
        <dbReference type="ARBA" id="ARBA00004752"/>
    </source>
</evidence>
<evidence type="ECO:0000256" key="5">
    <source>
        <dbReference type="ARBA" id="ARBA00022741"/>
    </source>
</evidence>
<dbReference type="Pfam" id="PF08245">
    <property type="entry name" value="Mur_ligase_M"/>
    <property type="match status" value="1"/>
</dbReference>
<evidence type="ECO:0000259" key="9">
    <source>
        <dbReference type="Pfam" id="PF02875"/>
    </source>
</evidence>
<feature type="binding site" evidence="7">
    <location>
        <begin position="120"/>
        <end position="126"/>
    </location>
    <ligand>
        <name>ATP</name>
        <dbReference type="ChEBI" id="CHEBI:30616"/>
    </ligand>
</feature>
<evidence type="ECO:0000259" key="10">
    <source>
        <dbReference type="Pfam" id="PF08245"/>
    </source>
</evidence>
<evidence type="ECO:0000256" key="6">
    <source>
        <dbReference type="ARBA" id="ARBA00022840"/>
    </source>
</evidence>
<keyword evidence="7 8" id="KW-0133">Cell shape</keyword>
<dbReference type="GO" id="GO:0005737">
    <property type="term" value="C:cytoplasm"/>
    <property type="evidence" value="ECO:0007669"/>
    <property type="project" value="UniProtKB-SubCell"/>
</dbReference>
<comment type="similarity">
    <text evidence="7">Belongs to the MurCDEF family.</text>
</comment>
<dbReference type="RefSeq" id="WP_090972954.1">
    <property type="nucleotide sequence ID" value="NZ_FOLL01000005.1"/>
</dbReference>
<dbReference type="InterPro" id="IPR013221">
    <property type="entry name" value="Mur_ligase_cen"/>
</dbReference>
<dbReference type="NCBIfam" id="TIGR01087">
    <property type="entry name" value="murD"/>
    <property type="match status" value="1"/>
</dbReference>
<dbReference type="Pfam" id="PF02875">
    <property type="entry name" value="Mur_ligase_C"/>
    <property type="match status" value="1"/>
</dbReference>
<dbReference type="HAMAP" id="MF_00639">
    <property type="entry name" value="MurD"/>
    <property type="match status" value="1"/>
</dbReference>
<keyword evidence="4 7" id="KW-0436">Ligase</keyword>
<comment type="pathway">
    <text evidence="2 7 8">Cell wall biogenesis; peptidoglycan biosynthesis.</text>
</comment>
<dbReference type="SUPFAM" id="SSF51984">
    <property type="entry name" value="MurCD N-terminal domain"/>
    <property type="match status" value="1"/>
</dbReference>
<sequence length="457" mass="50647">MAAIPTYHYPQQGKLVILGAGESGVGTAILAKQKGFDVWVSDAGAIAPRYKQHLEDAGIPYEEGKHSEAQILDAALVVKSPGIPRTVPIIRQLISKGIPVIGEIEFAAQYTDAKLICITGSNGKSTTTMLTWYILSQGGLNVGLAGNIGRSFALQVANEQYDCYVLEISSFMLDDMEYFRADVAVLLNITPDHLDRYEHKLENYVDSKFRIIRNQQPGDLFIYCADDPITTEGLKKHHPVAMALPFSLTDKLQPGAYLNDQEEIVINVPYQDTFTMDIHELSLQGKHNVYNNMASGLVAKAQELRNASMKESMGSFRNIPHRLEFVACIAGVNYINDSKATNVNAVWYALESLPPKIVLIMGGVDKGNDYEMLRDLVRTKVRAIVCIGKDNSRIYDALEEDTQIMVNSANMRDAVEIASHLAQKGDTVLLSPACASFDWFKNFEDRGDQFKEAVMNL</sequence>
<keyword evidence="12" id="KW-1185">Reference proteome</keyword>
<evidence type="ECO:0000256" key="7">
    <source>
        <dbReference type="HAMAP-Rule" id="MF_00639"/>
    </source>
</evidence>
<dbReference type="EMBL" id="FOLL01000005">
    <property type="protein sequence ID" value="SFC16226.1"/>
    <property type="molecule type" value="Genomic_DNA"/>
</dbReference>
<proteinExistence type="inferred from homology"/>
<dbReference type="AlphaFoldDB" id="A0A1I1GXL9"/>
<keyword evidence="7 8" id="KW-0131">Cell cycle</keyword>
<name>A0A1I1GXL9_9SPHI</name>
<dbReference type="PANTHER" id="PTHR43692">
    <property type="entry name" value="UDP-N-ACETYLMURAMOYLALANINE--D-GLUTAMATE LIGASE"/>
    <property type="match status" value="1"/>
</dbReference>
<dbReference type="InterPro" id="IPR036565">
    <property type="entry name" value="Mur-like_cat_sf"/>
</dbReference>
<accession>A0A1I1GXL9</accession>
<dbReference type="OrthoDB" id="9809796at2"/>
<keyword evidence="3 7" id="KW-0963">Cytoplasm</keyword>
<dbReference type="SUPFAM" id="SSF53623">
    <property type="entry name" value="MurD-like peptide ligases, catalytic domain"/>
    <property type="match status" value="1"/>
</dbReference>
<evidence type="ECO:0000256" key="1">
    <source>
        <dbReference type="ARBA" id="ARBA00004496"/>
    </source>
</evidence>
<evidence type="ECO:0000256" key="4">
    <source>
        <dbReference type="ARBA" id="ARBA00022598"/>
    </source>
</evidence>
<dbReference type="Gene3D" id="3.90.190.20">
    <property type="entry name" value="Mur ligase, C-terminal domain"/>
    <property type="match status" value="1"/>
</dbReference>
<comment type="subcellular location">
    <subcellularLocation>
        <location evidence="1 7 8">Cytoplasm</location>
    </subcellularLocation>
</comment>
<reference evidence="11 12" key="1">
    <citation type="submission" date="2016-10" db="EMBL/GenBank/DDBJ databases">
        <authorList>
            <person name="de Groot N.N."/>
        </authorList>
    </citation>
    <scope>NUCLEOTIDE SEQUENCE [LARGE SCALE GENOMIC DNA]</scope>
    <source>
        <strain evidence="11 12">DSM 22900</strain>
    </source>
</reference>
<evidence type="ECO:0000256" key="8">
    <source>
        <dbReference type="RuleBase" id="RU003664"/>
    </source>
</evidence>
<evidence type="ECO:0000256" key="3">
    <source>
        <dbReference type="ARBA" id="ARBA00022490"/>
    </source>
</evidence>
<protein>
    <recommendedName>
        <fullName evidence="7 8">UDP-N-acetylmuramoylalanine--D-glutamate ligase</fullName>
        <ecNumber evidence="7 8">6.3.2.9</ecNumber>
    </recommendedName>
    <alternativeName>
        <fullName evidence="7">D-glutamic acid-adding enzyme</fullName>
    </alternativeName>
    <alternativeName>
        <fullName evidence="7">UDP-N-acetylmuramoyl-L-alanyl-D-glutamate synthetase</fullName>
    </alternativeName>
</protein>
<dbReference type="GO" id="GO:0008360">
    <property type="term" value="P:regulation of cell shape"/>
    <property type="evidence" value="ECO:0007669"/>
    <property type="project" value="UniProtKB-KW"/>
</dbReference>
<comment type="function">
    <text evidence="7 8">Cell wall formation. Catalyzes the addition of glutamate to the nucleotide precursor UDP-N-acetylmuramoyl-L-alanine (UMA).</text>
</comment>
<gene>
    <name evidence="7" type="primary">murD</name>
    <name evidence="11" type="ORF">SAMN05421747_105134</name>
</gene>
<dbReference type="Pfam" id="PF21799">
    <property type="entry name" value="MurD-like_N"/>
    <property type="match status" value="1"/>
</dbReference>
<comment type="catalytic activity">
    <reaction evidence="7 8">
        <text>UDP-N-acetyl-alpha-D-muramoyl-L-alanine + D-glutamate + ATP = UDP-N-acetyl-alpha-D-muramoyl-L-alanyl-D-glutamate + ADP + phosphate + H(+)</text>
        <dbReference type="Rhea" id="RHEA:16429"/>
        <dbReference type="ChEBI" id="CHEBI:15378"/>
        <dbReference type="ChEBI" id="CHEBI:29986"/>
        <dbReference type="ChEBI" id="CHEBI:30616"/>
        <dbReference type="ChEBI" id="CHEBI:43474"/>
        <dbReference type="ChEBI" id="CHEBI:83898"/>
        <dbReference type="ChEBI" id="CHEBI:83900"/>
        <dbReference type="ChEBI" id="CHEBI:456216"/>
        <dbReference type="EC" id="6.3.2.9"/>
    </reaction>
</comment>
<dbReference type="GO" id="GO:0005524">
    <property type="term" value="F:ATP binding"/>
    <property type="evidence" value="ECO:0007669"/>
    <property type="project" value="UniProtKB-UniRule"/>
</dbReference>
<evidence type="ECO:0000313" key="11">
    <source>
        <dbReference type="EMBL" id="SFC16226.1"/>
    </source>
</evidence>
<organism evidence="11 12">
    <name type="scientific">Parapedobacter composti</name>
    <dbReference type="NCBI Taxonomy" id="623281"/>
    <lineage>
        <taxon>Bacteria</taxon>
        <taxon>Pseudomonadati</taxon>
        <taxon>Bacteroidota</taxon>
        <taxon>Sphingobacteriia</taxon>
        <taxon>Sphingobacteriales</taxon>
        <taxon>Sphingobacteriaceae</taxon>
        <taxon>Parapedobacter</taxon>
    </lineage>
</organism>
<dbReference type="SUPFAM" id="SSF53244">
    <property type="entry name" value="MurD-like peptide ligases, peptide-binding domain"/>
    <property type="match status" value="1"/>
</dbReference>
<dbReference type="EC" id="6.3.2.9" evidence="7 8"/>
<dbReference type="InterPro" id="IPR005762">
    <property type="entry name" value="MurD"/>
</dbReference>
<keyword evidence="6 7" id="KW-0067">ATP-binding</keyword>
<dbReference type="InterPro" id="IPR036615">
    <property type="entry name" value="Mur_ligase_C_dom_sf"/>
</dbReference>
<keyword evidence="7 8" id="KW-0573">Peptidoglycan synthesis</keyword>
<dbReference type="GO" id="GO:0009252">
    <property type="term" value="P:peptidoglycan biosynthetic process"/>
    <property type="evidence" value="ECO:0007669"/>
    <property type="project" value="UniProtKB-UniRule"/>
</dbReference>
<dbReference type="GO" id="GO:0008764">
    <property type="term" value="F:UDP-N-acetylmuramoylalanine-D-glutamate ligase activity"/>
    <property type="evidence" value="ECO:0007669"/>
    <property type="project" value="UniProtKB-UniRule"/>
</dbReference>
<dbReference type="PANTHER" id="PTHR43692:SF1">
    <property type="entry name" value="UDP-N-ACETYLMURAMOYLALANINE--D-GLUTAMATE LIGASE"/>
    <property type="match status" value="1"/>
</dbReference>
<keyword evidence="7 8" id="KW-0961">Cell wall biogenesis/degradation</keyword>
<dbReference type="Gene3D" id="3.40.50.720">
    <property type="entry name" value="NAD(P)-binding Rossmann-like Domain"/>
    <property type="match status" value="1"/>
</dbReference>